<accession>A0AAW9QZH7</accession>
<keyword evidence="1" id="KW-0812">Transmembrane</keyword>
<gene>
    <name evidence="2" type="ORF">V0288_22145</name>
</gene>
<organism evidence="2 3">
    <name type="scientific">Pannus brasiliensis CCIBt3594</name>
    <dbReference type="NCBI Taxonomy" id="1427578"/>
    <lineage>
        <taxon>Bacteria</taxon>
        <taxon>Bacillati</taxon>
        <taxon>Cyanobacteriota</taxon>
        <taxon>Cyanophyceae</taxon>
        <taxon>Oscillatoriophycideae</taxon>
        <taxon>Chroococcales</taxon>
        <taxon>Microcystaceae</taxon>
        <taxon>Pannus</taxon>
    </lineage>
</organism>
<feature type="transmembrane region" description="Helical" evidence="1">
    <location>
        <begin position="124"/>
        <end position="143"/>
    </location>
</feature>
<feature type="transmembrane region" description="Helical" evidence="1">
    <location>
        <begin position="12"/>
        <end position="36"/>
    </location>
</feature>
<sequence>MLRMENSQGERRFSLILGVIFLFIGIAGFIPAFLSIPGQATGAVPINAAPGLYPLGFGYLFGLFPTNFAHNIVHCLVGIAGVAASTDDRAARTFCRVYAYLYALLAVLGLIPFGRTLFGLMPIFGNNVWFNGLTALIAGYYGFVRPSTGMERPISSGS</sequence>
<feature type="transmembrane region" description="Helical" evidence="1">
    <location>
        <begin position="56"/>
        <end position="85"/>
    </location>
</feature>
<keyword evidence="3" id="KW-1185">Reference proteome</keyword>
<proteinExistence type="predicted"/>
<dbReference type="Proteomes" id="UP001328733">
    <property type="component" value="Unassembled WGS sequence"/>
</dbReference>
<feature type="transmembrane region" description="Helical" evidence="1">
    <location>
        <begin position="97"/>
        <end position="118"/>
    </location>
</feature>
<evidence type="ECO:0000313" key="2">
    <source>
        <dbReference type="EMBL" id="MEG3439846.1"/>
    </source>
</evidence>
<keyword evidence="1" id="KW-1133">Transmembrane helix</keyword>
<name>A0AAW9QZH7_9CHRO</name>
<dbReference type="RefSeq" id="WP_332867323.1">
    <property type="nucleotide sequence ID" value="NZ_JBAFSM010000062.1"/>
</dbReference>
<comment type="caution">
    <text evidence="2">The sequence shown here is derived from an EMBL/GenBank/DDBJ whole genome shotgun (WGS) entry which is preliminary data.</text>
</comment>
<dbReference type="Pfam" id="PF14325">
    <property type="entry name" value="DUF4383"/>
    <property type="match status" value="1"/>
</dbReference>
<dbReference type="AlphaFoldDB" id="A0AAW9QZH7"/>
<evidence type="ECO:0000256" key="1">
    <source>
        <dbReference type="SAM" id="Phobius"/>
    </source>
</evidence>
<protein>
    <submittedName>
        <fullName evidence="2">DUF4383 domain-containing protein</fullName>
    </submittedName>
</protein>
<keyword evidence="1" id="KW-0472">Membrane</keyword>
<reference evidence="2 3" key="1">
    <citation type="submission" date="2024-01" db="EMBL/GenBank/DDBJ databases">
        <title>Genomic insights into the taxonomy and metabolism of the cyanobacterium Pannus brasiliensis CCIBt3594.</title>
        <authorList>
            <person name="Machado M."/>
            <person name="Botero N.B."/>
            <person name="Andreote A.P.D."/>
            <person name="Feitosa A.M.T."/>
            <person name="Popin R."/>
            <person name="Sivonen K."/>
            <person name="Fiore M.F."/>
        </authorList>
    </citation>
    <scope>NUCLEOTIDE SEQUENCE [LARGE SCALE GENOMIC DNA]</scope>
    <source>
        <strain evidence="2 3">CCIBt3594</strain>
    </source>
</reference>
<evidence type="ECO:0000313" key="3">
    <source>
        <dbReference type="Proteomes" id="UP001328733"/>
    </source>
</evidence>
<dbReference type="EMBL" id="JBAFSM010000062">
    <property type="protein sequence ID" value="MEG3439846.1"/>
    <property type="molecule type" value="Genomic_DNA"/>
</dbReference>